<evidence type="ECO:0000256" key="8">
    <source>
        <dbReference type="ARBA" id="ARBA00046435"/>
    </source>
</evidence>
<dbReference type="Proteomes" id="UP000824782">
    <property type="component" value="Unassembled WGS sequence"/>
</dbReference>
<keyword evidence="5" id="KW-0206">Cytoskeleton</keyword>
<keyword evidence="3" id="KW-0282">Flagellum</keyword>
<evidence type="ECO:0000256" key="9">
    <source>
        <dbReference type="SAM" id="MobiDB-lite"/>
    </source>
</evidence>
<keyword evidence="11" id="KW-1185">Reference proteome</keyword>
<evidence type="ECO:0000256" key="5">
    <source>
        <dbReference type="ARBA" id="ARBA00023212"/>
    </source>
</evidence>
<evidence type="ECO:0000256" key="4">
    <source>
        <dbReference type="ARBA" id="ARBA00023069"/>
    </source>
</evidence>
<proteinExistence type="predicted"/>
<comment type="subunit">
    <text evidence="8">Microtubule inner protein component of sperm flagellar doublet microtubules.</text>
</comment>
<reference evidence="10" key="1">
    <citation type="thesis" date="2020" institute="ProQuest LLC" country="789 East Eisenhower Parkway, Ann Arbor, MI, USA">
        <title>Comparative Genomics and Chromosome Evolution.</title>
        <authorList>
            <person name="Mudd A.B."/>
        </authorList>
    </citation>
    <scope>NUCLEOTIDE SEQUENCE</scope>
    <source>
        <strain evidence="10">237g6f4</strain>
        <tissue evidence="10">Blood</tissue>
    </source>
</reference>
<keyword evidence="6" id="KW-0966">Cell projection</keyword>
<evidence type="ECO:0000256" key="2">
    <source>
        <dbReference type="ARBA" id="ARBA00022490"/>
    </source>
</evidence>
<protein>
    <submittedName>
        <fullName evidence="10">Uncharacterized protein</fullName>
    </submittedName>
</protein>
<dbReference type="GO" id="GO:0005930">
    <property type="term" value="C:axoneme"/>
    <property type="evidence" value="ECO:0007669"/>
    <property type="project" value="UniProtKB-ARBA"/>
</dbReference>
<keyword evidence="4" id="KW-0969">Cilium</keyword>
<dbReference type="InterPro" id="IPR037662">
    <property type="entry name" value="CFAP68/107"/>
</dbReference>
<comment type="function">
    <text evidence="7">Microtubule inner protein (MIP) part of the dynein-decorated doublet microtubules (DMTs) in cilia axoneme, which is required for motile cilia beating.</text>
</comment>
<dbReference type="GO" id="GO:0005634">
    <property type="term" value="C:nucleus"/>
    <property type="evidence" value="ECO:0007669"/>
    <property type="project" value="InterPro"/>
</dbReference>
<evidence type="ECO:0000256" key="7">
    <source>
        <dbReference type="ARBA" id="ARBA00035003"/>
    </source>
</evidence>
<dbReference type="Pfam" id="PF06608">
    <property type="entry name" value="CFAP68"/>
    <property type="match status" value="1"/>
</dbReference>
<accession>A0AAV7B9X4</accession>
<organism evidence="10 11">
    <name type="scientific">Engystomops pustulosus</name>
    <name type="common">Tungara frog</name>
    <name type="synonym">Physalaemus pustulosus</name>
    <dbReference type="NCBI Taxonomy" id="76066"/>
    <lineage>
        <taxon>Eukaryota</taxon>
        <taxon>Metazoa</taxon>
        <taxon>Chordata</taxon>
        <taxon>Craniata</taxon>
        <taxon>Vertebrata</taxon>
        <taxon>Euteleostomi</taxon>
        <taxon>Amphibia</taxon>
        <taxon>Batrachia</taxon>
        <taxon>Anura</taxon>
        <taxon>Neobatrachia</taxon>
        <taxon>Hyloidea</taxon>
        <taxon>Leptodactylidae</taxon>
        <taxon>Leiuperinae</taxon>
        <taxon>Engystomops</taxon>
    </lineage>
</organism>
<gene>
    <name evidence="10" type="ORF">GDO81_014381</name>
</gene>
<comment type="subcellular location">
    <subcellularLocation>
        <location evidence="1">Cytoplasm</location>
        <location evidence="1">Cytoskeleton</location>
        <location evidence="1">Flagellum axoneme</location>
    </subcellularLocation>
</comment>
<dbReference type="EMBL" id="WNYA01000006">
    <property type="protein sequence ID" value="KAG8569355.1"/>
    <property type="molecule type" value="Genomic_DNA"/>
</dbReference>
<evidence type="ECO:0000313" key="10">
    <source>
        <dbReference type="EMBL" id="KAG8569355.1"/>
    </source>
</evidence>
<dbReference type="GO" id="GO:0030317">
    <property type="term" value="P:flagellated sperm motility"/>
    <property type="evidence" value="ECO:0007669"/>
    <property type="project" value="InterPro"/>
</dbReference>
<evidence type="ECO:0000256" key="3">
    <source>
        <dbReference type="ARBA" id="ARBA00022846"/>
    </source>
</evidence>
<name>A0AAV7B9X4_ENGPU</name>
<dbReference type="PANTHER" id="PTHR31180">
    <property type="entry name" value="CILIA- AND FLAGELLA-ASSOCIATED PROTEIN 107-RELATED"/>
    <property type="match status" value="1"/>
</dbReference>
<dbReference type="AlphaFoldDB" id="A0AAV7B9X4"/>
<evidence type="ECO:0000313" key="11">
    <source>
        <dbReference type="Proteomes" id="UP000824782"/>
    </source>
</evidence>
<dbReference type="PANTHER" id="PTHR31180:SF3">
    <property type="entry name" value="EXPRESSED SEQUENCE EH456644"/>
    <property type="match status" value="1"/>
</dbReference>
<evidence type="ECO:0000256" key="1">
    <source>
        <dbReference type="ARBA" id="ARBA00004611"/>
    </source>
</evidence>
<keyword evidence="2" id="KW-0963">Cytoplasm</keyword>
<dbReference type="InterPro" id="IPR009524">
    <property type="entry name" value="CFAP68"/>
</dbReference>
<feature type="region of interest" description="Disordered" evidence="9">
    <location>
        <begin position="96"/>
        <end position="115"/>
    </location>
</feature>
<evidence type="ECO:0000256" key="6">
    <source>
        <dbReference type="ARBA" id="ARBA00023273"/>
    </source>
</evidence>
<sequence>MSHFSSDLKADGHGEVWADMRPETKFKQYGWRCKTKEDSYCNKTLIGNWNQERYDLRKLEERRSLPSQYSHYYETSYNAEYLRNGSSTGRQVFKREPHAFPGHQPELIPPQYKPPEKSCYMIDYGSS</sequence>
<comment type="caution">
    <text evidence="10">The sequence shown here is derived from an EMBL/GenBank/DDBJ whole genome shotgun (WGS) entry which is preliminary data.</text>
</comment>